<accession>A0ABP6MUK5</accession>
<name>A0ABP6MUK5_9ACTN</name>
<protein>
    <recommendedName>
        <fullName evidence="4">Secreted protein</fullName>
    </recommendedName>
</protein>
<sequence>MIARRTTARSATATTTISRICRPIASHVDQFRSTQLAAFVALSWASWSDGTAGAVDPDGDGEGDGDAPAARRTAGRDDTAGTSKVSRGPHRRAVKVTKRSPDGQVHHTNGASRVPRPDPGNGRAGETRLTRA</sequence>
<evidence type="ECO:0008006" key="4">
    <source>
        <dbReference type="Google" id="ProtNLM"/>
    </source>
</evidence>
<feature type="compositionally biased region" description="Basic residues" evidence="1">
    <location>
        <begin position="87"/>
        <end position="98"/>
    </location>
</feature>
<keyword evidence="3" id="KW-1185">Reference proteome</keyword>
<evidence type="ECO:0000313" key="2">
    <source>
        <dbReference type="EMBL" id="GAA3126575.1"/>
    </source>
</evidence>
<reference evidence="3" key="1">
    <citation type="journal article" date="2019" name="Int. J. Syst. Evol. Microbiol.">
        <title>The Global Catalogue of Microorganisms (GCM) 10K type strain sequencing project: providing services to taxonomists for standard genome sequencing and annotation.</title>
        <authorList>
            <consortium name="The Broad Institute Genomics Platform"/>
            <consortium name="The Broad Institute Genome Sequencing Center for Infectious Disease"/>
            <person name="Wu L."/>
            <person name="Ma J."/>
        </authorList>
    </citation>
    <scope>NUCLEOTIDE SEQUENCE [LARGE SCALE GENOMIC DNA]</scope>
    <source>
        <strain evidence="3">JCM 11574</strain>
    </source>
</reference>
<proteinExistence type="predicted"/>
<comment type="caution">
    <text evidence="2">The sequence shown here is derived from an EMBL/GenBank/DDBJ whole genome shotgun (WGS) entry which is preliminary data.</text>
</comment>
<evidence type="ECO:0000256" key="1">
    <source>
        <dbReference type="SAM" id="MobiDB-lite"/>
    </source>
</evidence>
<evidence type="ECO:0000313" key="3">
    <source>
        <dbReference type="Proteomes" id="UP001500893"/>
    </source>
</evidence>
<dbReference type="EMBL" id="BAAAVM010000011">
    <property type="protein sequence ID" value="GAA3126575.1"/>
    <property type="molecule type" value="Genomic_DNA"/>
</dbReference>
<gene>
    <name evidence="2" type="ORF">GCM10010521_11460</name>
</gene>
<feature type="region of interest" description="Disordered" evidence="1">
    <location>
        <begin position="50"/>
        <end position="132"/>
    </location>
</feature>
<organism evidence="2 3">
    <name type="scientific">Streptomyces rameus</name>
    <dbReference type="NCBI Taxonomy" id="68261"/>
    <lineage>
        <taxon>Bacteria</taxon>
        <taxon>Bacillati</taxon>
        <taxon>Actinomycetota</taxon>
        <taxon>Actinomycetes</taxon>
        <taxon>Kitasatosporales</taxon>
        <taxon>Streptomycetaceae</taxon>
        <taxon>Streptomyces</taxon>
    </lineage>
</organism>
<dbReference type="Proteomes" id="UP001500893">
    <property type="component" value="Unassembled WGS sequence"/>
</dbReference>